<dbReference type="KEGG" id="bgt:106074731"/>
<name>A0A2C9M0B1_BIOGL</name>
<dbReference type="AlphaFoldDB" id="A0A2C9M0B1"/>
<evidence type="ECO:0008006" key="3">
    <source>
        <dbReference type="Google" id="ProtNLM"/>
    </source>
</evidence>
<sequence length="326" mass="35951">MSDIEGPGTTTSQARTELNLLQGNHECEVSFNGEAGLHVYRNRCTKNPNHSKFIPLPSFTASDLPLQYGDEDIVQTVKLNASLTVRICCTQTSLDRPQFFADDLQPFPFYNYQRRPLTRTGTGRAWSTRVFKDSDNTPCPCSKCTGVGNKTWGRVSVYTARHVVFDKHEARNTSCRFGYDSEEHLRDGLTVDLEGVNIGVADHHGDLCEIICVTHDLGLVEKITQARISLMKLNAKIYNACVHPLPSGIFVIIVSHPHGCSKQVTVGEWTAKNSVREAETAYTYTTDTCPGSSGAAVYILGRLGVGFCHLHSGSTNQGNVSGYWMN</sequence>
<dbReference type="SUPFAM" id="SSF50494">
    <property type="entry name" value="Trypsin-like serine proteases"/>
    <property type="match status" value="1"/>
</dbReference>
<evidence type="ECO:0000313" key="1">
    <source>
        <dbReference type="EnsemblMetazoa" id="BGLB037046-PA"/>
    </source>
</evidence>
<dbReference type="EnsemblMetazoa" id="BGLB037046-RA">
    <property type="protein sequence ID" value="BGLB037046-PA"/>
    <property type="gene ID" value="BGLB037046"/>
</dbReference>
<accession>A0A2C9M0B1</accession>
<dbReference type="InterPro" id="IPR043504">
    <property type="entry name" value="Peptidase_S1_PA_chymotrypsin"/>
</dbReference>
<dbReference type="InterPro" id="IPR009003">
    <property type="entry name" value="Peptidase_S1_PA"/>
</dbReference>
<proteinExistence type="predicted"/>
<evidence type="ECO:0000313" key="2">
    <source>
        <dbReference type="Proteomes" id="UP000076420"/>
    </source>
</evidence>
<dbReference type="OrthoDB" id="6045352at2759"/>
<organism evidence="1 2">
    <name type="scientific">Biomphalaria glabrata</name>
    <name type="common">Bloodfluke planorb</name>
    <name type="synonym">Freshwater snail</name>
    <dbReference type="NCBI Taxonomy" id="6526"/>
    <lineage>
        <taxon>Eukaryota</taxon>
        <taxon>Metazoa</taxon>
        <taxon>Spiralia</taxon>
        <taxon>Lophotrochozoa</taxon>
        <taxon>Mollusca</taxon>
        <taxon>Gastropoda</taxon>
        <taxon>Heterobranchia</taxon>
        <taxon>Euthyneura</taxon>
        <taxon>Panpulmonata</taxon>
        <taxon>Hygrophila</taxon>
        <taxon>Lymnaeoidea</taxon>
        <taxon>Planorbidae</taxon>
        <taxon>Biomphalaria</taxon>
    </lineage>
</organism>
<protein>
    <recommendedName>
        <fullName evidence="3">Serine protease</fullName>
    </recommendedName>
</protein>
<reference evidence="1" key="1">
    <citation type="submission" date="2020-05" db="UniProtKB">
        <authorList>
            <consortium name="EnsemblMetazoa"/>
        </authorList>
    </citation>
    <scope>IDENTIFICATION</scope>
    <source>
        <strain evidence="1">BB02</strain>
    </source>
</reference>
<dbReference type="Gene3D" id="2.40.10.10">
    <property type="entry name" value="Trypsin-like serine proteases"/>
    <property type="match status" value="2"/>
</dbReference>
<dbReference type="VEuPathDB" id="VectorBase:BGLAX_036573"/>
<gene>
    <name evidence="1" type="primary">106074731</name>
</gene>
<dbReference type="VEuPathDB" id="VectorBase:BGLB037046"/>
<dbReference type="Proteomes" id="UP000076420">
    <property type="component" value="Unassembled WGS sequence"/>
</dbReference>